<dbReference type="EMBL" id="JBHTMY010000003">
    <property type="protein sequence ID" value="MFD1315731.1"/>
    <property type="molecule type" value="Genomic_DNA"/>
</dbReference>
<evidence type="ECO:0000313" key="1">
    <source>
        <dbReference type="EMBL" id="MFD1315731.1"/>
    </source>
</evidence>
<proteinExistence type="predicted"/>
<dbReference type="RefSeq" id="WP_377178183.1">
    <property type="nucleotide sequence ID" value="NZ_JBHTMY010000003.1"/>
</dbReference>
<keyword evidence="1" id="KW-0418">Kinase</keyword>
<dbReference type="Pfam" id="PF06293">
    <property type="entry name" value="Kdo"/>
    <property type="match status" value="1"/>
</dbReference>
<dbReference type="Proteomes" id="UP001597201">
    <property type="component" value="Unassembled WGS sequence"/>
</dbReference>
<accession>A0ABW3Y3M1</accession>
<dbReference type="GO" id="GO:0016301">
    <property type="term" value="F:kinase activity"/>
    <property type="evidence" value="ECO:0007669"/>
    <property type="project" value="UniProtKB-KW"/>
</dbReference>
<sequence>MAYTYFISEPFRAYQKQFSKLISDFENQGKVIYDGSRNTVKEIEIAGNNLNVKAFKVPHFINQLAYRWVRKSKAKRSFEHAETLLSKDIGTPKPVAYVENKEGLFLKDSYYFSQQLTYNLTYRTLIDEPHYPDHERILREFTRFTFKMHEKEVLFKDHSPGNTLIVNQSGRYEFYLVDLNRMEFRKLTFEERMKNFDRLTPKKEMVEIMSDEYAKLSGNTYQIVFDKMWQYTSEFREKYNRKKALKKKYLGK</sequence>
<organism evidence="1 2">
    <name type="scientific">Namhaeicola litoreus</name>
    <dbReference type="NCBI Taxonomy" id="1052145"/>
    <lineage>
        <taxon>Bacteria</taxon>
        <taxon>Pseudomonadati</taxon>
        <taxon>Bacteroidota</taxon>
        <taxon>Flavobacteriia</taxon>
        <taxon>Flavobacteriales</taxon>
        <taxon>Flavobacteriaceae</taxon>
        <taxon>Namhaeicola</taxon>
    </lineage>
</organism>
<protein>
    <submittedName>
        <fullName evidence="1">Lipopolysaccharide kinase InaA family protein</fullName>
    </submittedName>
</protein>
<keyword evidence="1" id="KW-0808">Transferase</keyword>
<comment type="caution">
    <text evidence="1">The sequence shown here is derived from an EMBL/GenBank/DDBJ whole genome shotgun (WGS) entry which is preliminary data.</text>
</comment>
<evidence type="ECO:0000313" key="2">
    <source>
        <dbReference type="Proteomes" id="UP001597201"/>
    </source>
</evidence>
<gene>
    <name evidence="1" type="ORF">ACFQ39_08900</name>
</gene>
<keyword evidence="2" id="KW-1185">Reference proteome</keyword>
<name>A0ABW3Y3M1_9FLAO</name>
<reference evidence="2" key="1">
    <citation type="journal article" date="2019" name="Int. J. Syst. Evol. Microbiol.">
        <title>The Global Catalogue of Microorganisms (GCM) 10K type strain sequencing project: providing services to taxonomists for standard genome sequencing and annotation.</title>
        <authorList>
            <consortium name="The Broad Institute Genomics Platform"/>
            <consortium name="The Broad Institute Genome Sequencing Center for Infectious Disease"/>
            <person name="Wu L."/>
            <person name="Ma J."/>
        </authorList>
    </citation>
    <scope>NUCLEOTIDE SEQUENCE [LARGE SCALE GENOMIC DNA]</scope>
    <source>
        <strain evidence="2">CCUG 61485</strain>
    </source>
</reference>